<dbReference type="GO" id="GO:0006790">
    <property type="term" value="P:sulfur compound metabolic process"/>
    <property type="evidence" value="ECO:0007669"/>
    <property type="project" value="TreeGrafter"/>
</dbReference>
<keyword evidence="3" id="KW-0349">Heme</keyword>
<dbReference type="InterPro" id="IPR036374">
    <property type="entry name" value="OxRdtase_Mopterin-bd_sf"/>
</dbReference>
<dbReference type="Gene3D" id="3.90.420.10">
    <property type="entry name" value="Oxidoreductase, molybdopterin-binding domain"/>
    <property type="match status" value="1"/>
</dbReference>
<proteinExistence type="predicted"/>
<dbReference type="PANTHER" id="PTHR19372">
    <property type="entry name" value="SULFITE REDUCTASE"/>
    <property type="match status" value="1"/>
</dbReference>
<dbReference type="InterPro" id="IPR000572">
    <property type="entry name" value="OxRdtase_Mopterin-bd_dom"/>
</dbReference>
<accession>A0A9E6RBJ4</accession>
<dbReference type="FunFam" id="3.90.420.10:FF:000002">
    <property type="entry name" value="sulfite oxidase, mitochondrial"/>
    <property type="match status" value="1"/>
</dbReference>
<dbReference type="Gene3D" id="2.60.40.650">
    <property type="match status" value="1"/>
</dbReference>
<evidence type="ECO:0000256" key="5">
    <source>
        <dbReference type="ARBA" id="ARBA00023002"/>
    </source>
</evidence>
<dbReference type="PROSITE" id="PS00559">
    <property type="entry name" value="MOLYBDOPTERIN_EUK"/>
    <property type="match status" value="1"/>
</dbReference>
<name>A0A9E6RBJ4_9HYPH</name>
<reference evidence="9" key="1">
    <citation type="submission" date="2021-08" db="EMBL/GenBank/DDBJ databases">
        <authorList>
            <person name="Zhang H."/>
            <person name="Xu M."/>
            <person name="Yu Z."/>
            <person name="Yang L."/>
            <person name="Cai Y."/>
        </authorList>
    </citation>
    <scope>NUCLEOTIDE SEQUENCE</scope>
    <source>
        <strain evidence="9">CHL1</strain>
    </source>
</reference>
<dbReference type="Pfam" id="PF03404">
    <property type="entry name" value="Mo-co_dimer"/>
    <property type="match status" value="1"/>
</dbReference>
<evidence type="ECO:0000256" key="6">
    <source>
        <dbReference type="ARBA" id="ARBA00023004"/>
    </source>
</evidence>
<sequence>MLDKSHRKPGQIVHSEAPFNAEPRLDRLRRSFLTPEENFYVRSHGDIPDLEADGYRLTVGGMVATELSFTLAELMERFPNRSVIATMQCAGNRRADLHRHRPVSGDPWEPGAIGNARWTGIALCDVLRAAGVDERQELHVAFESHDVVEQDGERFRFGVSIAMEKALDPDTLLATHMNDAPLPAEHGRPLRLVVPGFAGVRSPKWLASITIQDAPSSNPMQAEDYKLFPSHLSKETADPSDAPAIEALPINAAICEPAAGAKLPAGETTVRGYAVACDRLIRRVDVSADGGESWTQAELSGDPDAPFAWMFWTTRLDLAPGAHELVVRAWDAAGQTQPSRPEHVWNFKGYLGSCWHRVTVTVT</sequence>
<dbReference type="Pfam" id="PF00174">
    <property type="entry name" value="Oxidored_molyb"/>
    <property type="match status" value="1"/>
</dbReference>
<evidence type="ECO:0000313" key="10">
    <source>
        <dbReference type="Proteomes" id="UP000825701"/>
    </source>
</evidence>
<dbReference type="SUPFAM" id="SSF81296">
    <property type="entry name" value="E set domains"/>
    <property type="match status" value="1"/>
</dbReference>
<gene>
    <name evidence="9" type="ORF">K6K41_10410</name>
</gene>
<evidence type="ECO:0000256" key="4">
    <source>
        <dbReference type="ARBA" id="ARBA00022723"/>
    </source>
</evidence>
<organism evidence="9 10">
    <name type="scientific">Chenggangzhangella methanolivorans</name>
    <dbReference type="NCBI Taxonomy" id="1437009"/>
    <lineage>
        <taxon>Bacteria</taxon>
        <taxon>Pseudomonadati</taxon>
        <taxon>Pseudomonadota</taxon>
        <taxon>Alphaproteobacteria</taxon>
        <taxon>Hyphomicrobiales</taxon>
        <taxon>Methylopilaceae</taxon>
        <taxon>Chenggangzhangella</taxon>
    </lineage>
</organism>
<dbReference type="SUPFAM" id="SSF56524">
    <property type="entry name" value="Oxidoreductase molybdopterin-binding domain"/>
    <property type="match status" value="1"/>
</dbReference>
<dbReference type="RefSeq" id="WP_261405070.1">
    <property type="nucleotide sequence ID" value="NZ_CP081869.1"/>
</dbReference>
<dbReference type="AlphaFoldDB" id="A0A9E6RBJ4"/>
<dbReference type="EMBL" id="CP081869">
    <property type="protein sequence ID" value="QZO01736.1"/>
    <property type="molecule type" value="Genomic_DNA"/>
</dbReference>
<dbReference type="GO" id="GO:0020037">
    <property type="term" value="F:heme binding"/>
    <property type="evidence" value="ECO:0007669"/>
    <property type="project" value="TreeGrafter"/>
</dbReference>
<keyword evidence="5" id="KW-0560">Oxidoreductase</keyword>
<evidence type="ECO:0000256" key="3">
    <source>
        <dbReference type="ARBA" id="ARBA00022617"/>
    </source>
</evidence>
<dbReference type="InterPro" id="IPR008335">
    <property type="entry name" value="Mopterin_OxRdtase_euk"/>
</dbReference>
<dbReference type="InterPro" id="IPR022407">
    <property type="entry name" value="OxRdtase_Mopterin_BS"/>
</dbReference>
<dbReference type="GO" id="GO:0030151">
    <property type="term" value="F:molybdenum ion binding"/>
    <property type="evidence" value="ECO:0007669"/>
    <property type="project" value="InterPro"/>
</dbReference>
<keyword evidence="6" id="KW-0408">Iron</keyword>
<evidence type="ECO:0000313" key="9">
    <source>
        <dbReference type="EMBL" id="QZO01736.1"/>
    </source>
</evidence>
<keyword evidence="4" id="KW-0479">Metal-binding</keyword>
<dbReference type="PRINTS" id="PR00407">
    <property type="entry name" value="EUMOPTERIN"/>
</dbReference>
<evidence type="ECO:0000256" key="1">
    <source>
        <dbReference type="ARBA" id="ARBA00001924"/>
    </source>
</evidence>
<feature type="domain" description="Moybdenum cofactor oxidoreductase dimerisation" evidence="8">
    <location>
        <begin position="244"/>
        <end position="362"/>
    </location>
</feature>
<dbReference type="Proteomes" id="UP000825701">
    <property type="component" value="Chromosome"/>
</dbReference>
<protein>
    <submittedName>
        <fullName evidence="9">Molybdopterin-dependent oxidoreductase</fullName>
    </submittedName>
</protein>
<dbReference type="InterPro" id="IPR005066">
    <property type="entry name" value="MoCF_OxRdtse_dimer"/>
</dbReference>
<dbReference type="KEGG" id="cmet:K6K41_10410"/>
<dbReference type="PANTHER" id="PTHR19372:SF7">
    <property type="entry name" value="SULFITE OXIDASE, MITOCHONDRIAL"/>
    <property type="match status" value="1"/>
</dbReference>
<dbReference type="GO" id="GO:0008482">
    <property type="term" value="F:sulfite oxidase activity"/>
    <property type="evidence" value="ECO:0007669"/>
    <property type="project" value="TreeGrafter"/>
</dbReference>
<evidence type="ECO:0000256" key="2">
    <source>
        <dbReference type="ARBA" id="ARBA00022505"/>
    </source>
</evidence>
<feature type="domain" description="Oxidoreductase molybdopterin-binding" evidence="7">
    <location>
        <begin position="44"/>
        <end position="218"/>
    </location>
</feature>
<comment type="cofactor">
    <cofactor evidence="1">
        <name>Mo-molybdopterin</name>
        <dbReference type="ChEBI" id="CHEBI:71302"/>
    </cofactor>
</comment>
<evidence type="ECO:0000259" key="8">
    <source>
        <dbReference type="Pfam" id="PF03404"/>
    </source>
</evidence>
<dbReference type="InterPro" id="IPR014756">
    <property type="entry name" value="Ig_E-set"/>
</dbReference>
<keyword evidence="10" id="KW-1185">Reference proteome</keyword>
<keyword evidence="2" id="KW-0500">Molybdenum</keyword>
<dbReference type="GO" id="GO:0043546">
    <property type="term" value="F:molybdopterin cofactor binding"/>
    <property type="evidence" value="ECO:0007669"/>
    <property type="project" value="InterPro"/>
</dbReference>
<evidence type="ECO:0000259" key="7">
    <source>
        <dbReference type="Pfam" id="PF00174"/>
    </source>
</evidence>